<evidence type="ECO:0000313" key="2">
    <source>
        <dbReference type="EMBL" id="VVB04355.1"/>
    </source>
</evidence>
<dbReference type="EMBL" id="CABITT030000005">
    <property type="protein sequence ID" value="VVB04355.1"/>
    <property type="molecule type" value="Genomic_DNA"/>
</dbReference>
<feature type="domain" description="Reverse transcriptase Ty1/copia-type" evidence="1">
    <location>
        <begin position="29"/>
        <end position="113"/>
    </location>
</feature>
<accession>A0A565BSJ7</accession>
<evidence type="ECO:0000259" key="1">
    <source>
        <dbReference type="Pfam" id="PF07727"/>
    </source>
</evidence>
<comment type="caution">
    <text evidence="2">The sequence shown here is derived from an EMBL/GenBank/DDBJ whole genome shotgun (WGS) entry which is preliminary data.</text>
</comment>
<gene>
    <name evidence="2" type="ORF">ANE_LOCUS14799</name>
</gene>
<protein>
    <recommendedName>
        <fullName evidence="1">Reverse transcriptase Ty1/copia-type domain-containing protein</fullName>
    </recommendedName>
</protein>
<sequence>MENEDSQVTMNEGWLKACQEELNQCFKNGVWDSVRRSGKGTSNTLKWVYKDQTSEYGFLVRRKARLVAKEYSKEEDCNFDENEASAACFESLRLLLGVACFLNVHLHHMSVKKSCSE</sequence>
<reference evidence="2" key="1">
    <citation type="submission" date="2019-07" db="EMBL/GenBank/DDBJ databases">
        <authorList>
            <person name="Dittberner H."/>
        </authorList>
    </citation>
    <scope>NUCLEOTIDE SEQUENCE [LARGE SCALE GENOMIC DNA]</scope>
</reference>
<dbReference type="InterPro" id="IPR013103">
    <property type="entry name" value="RVT_2"/>
</dbReference>
<evidence type="ECO:0000313" key="3">
    <source>
        <dbReference type="Proteomes" id="UP000489600"/>
    </source>
</evidence>
<dbReference type="AlphaFoldDB" id="A0A565BSJ7"/>
<dbReference type="Proteomes" id="UP000489600">
    <property type="component" value="Unassembled WGS sequence"/>
</dbReference>
<proteinExistence type="predicted"/>
<keyword evidence="3" id="KW-1185">Reference proteome</keyword>
<organism evidence="2 3">
    <name type="scientific">Arabis nemorensis</name>
    <dbReference type="NCBI Taxonomy" id="586526"/>
    <lineage>
        <taxon>Eukaryota</taxon>
        <taxon>Viridiplantae</taxon>
        <taxon>Streptophyta</taxon>
        <taxon>Embryophyta</taxon>
        <taxon>Tracheophyta</taxon>
        <taxon>Spermatophyta</taxon>
        <taxon>Magnoliopsida</taxon>
        <taxon>eudicotyledons</taxon>
        <taxon>Gunneridae</taxon>
        <taxon>Pentapetalae</taxon>
        <taxon>rosids</taxon>
        <taxon>malvids</taxon>
        <taxon>Brassicales</taxon>
        <taxon>Brassicaceae</taxon>
        <taxon>Arabideae</taxon>
        <taxon>Arabis</taxon>
    </lineage>
</organism>
<dbReference type="Pfam" id="PF07727">
    <property type="entry name" value="RVT_2"/>
    <property type="match status" value="1"/>
</dbReference>
<dbReference type="OrthoDB" id="1166568at2759"/>
<name>A0A565BSJ7_9BRAS</name>